<keyword evidence="3 5" id="KW-0012">Acyltransferase</keyword>
<keyword evidence="8" id="KW-1185">Reference proteome</keyword>
<dbReference type="EMBL" id="CP089984">
    <property type="protein sequence ID" value="WXB17360.1"/>
    <property type="molecule type" value="Genomic_DNA"/>
</dbReference>
<evidence type="ECO:0000256" key="5">
    <source>
        <dbReference type="HAMAP-Rule" id="MF_00013"/>
    </source>
</evidence>
<proteinExistence type="inferred from homology"/>
<dbReference type="InterPro" id="IPR004143">
    <property type="entry name" value="BPL_LPL_catalytic"/>
</dbReference>
<gene>
    <name evidence="5 7" type="primary">lipB</name>
    <name evidence="7" type="ORF">LZC94_08765</name>
</gene>
<evidence type="ECO:0000313" key="8">
    <source>
        <dbReference type="Proteomes" id="UP001370348"/>
    </source>
</evidence>
<evidence type="ECO:0000256" key="2">
    <source>
        <dbReference type="ARBA" id="ARBA00022679"/>
    </source>
</evidence>
<comment type="miscellaneous">
    <text evidence="5">In the reaction, the free carboxyl group of octanoic acid is attached via an amide linkage to the epsilon-amino group of a specific lysine residue of lipoyl domains of lipoate-dependent enzymes.</text>
</comment>
<accession>A0ABZ2M329</accession>
<feature type="binding site" evidence="5">
    <location>
        <begin position="86"/>
        <end position="93"/>
    </location>
    <ligand>
        <name>substrate</name>
    </ligand>
</feature>
<dbReference type="Gene3D" id="3.30.930.10">
    <property type="entry name" value="Bira Bifunctional Protein, Domain 2"/>
    <property type="match status" value="1"/>
</dbReference>
<dbReference type="PANTHER" id="PTHR10993:SF7">
    <property type="entry name" value="LIPOYLTRANSFERASE 2, MITOCHONDRIAL-RELATED"/>
    <property type="match status" value="1"/>
</dbReference>
<dbReference type="InterPro" id="IPR000544">
    <property type="entry name" value="Octanoyltransferase"/>
</dbReference>
<evidence type="ECO:0000256" key="4">
    <source>
        <dbReference type="ARBA" id="ARBA00024732"/>
    </source>
</evidence>
<evidence type="ECO:0000256" key="3">
    <source>
        <dbReference type="ARBA" id="ARBA00023315"/>
    </source>
</evidence>
<dbReference type="SUPFAM" id="SSF55681">
    <property type="entry name" value="Class II aaRS and biotin synthetases"/>
    <property type="match status" value="1"/>
</dbReference>
<dbReference type="NCBIfam" id="TIGR00214">
    <property type="entry name" value="lipB"/>
    <property type="match status" value="1"/>
</dbReference>
<keyword evidence="5" id="KW-0963">Cytoplasm</keyword>
<dbReference type="GO" id="GO:0033819">
    <property type="term" value="F:lipoyl(octanoyl) transferase activity"/>
    <property type="evidence" value="ECO:0007669"/>
    <property type="project" value="UniProtKB-EC"/>
</dbReference>
<comment type="function">
    <text evidence="4 5">Catalyzes the transfer of endogenously produced octanoic acid from octanoyl-acyl-carrier-protein onto the lipoyl domains of lipoate-dependent enzymes. Lipoyl-ACP can also act as a substrate although octanoyl-ACP is likely to be the physiological substrate.</text>
</comment>
<name>A0ABZ2M329_9BACT</name>
<dbReference type="HAMAP" id="MF_00013">
    <property type="entry name" value="LipB"/>
    <property type="match status" value="1"/>
</dbReference>
<comment type="catalytic activity">
    <reaction evidence="5">
        <text>octanoyl-[ACP] + L-lysyl-[protein] = N(6)-octanoyl-L-lysyl-[protein] + holo-[ACP] + H(+)</text>
        <dbReference type="Rhea" id="RHEA:17665"/>
        <dbReference type="Rhea" id="RHEA-COMP:9636"/>
        <dbReference type="Rhea" id="RHEA-COMP:9685"/>
        <dbReference type="Rhea" id="RHEA-COMP:9752"/>
        <dbReference type="Rhea" id="RHEA-COMP:9928"/>
        <dbReference type="ChEBI" id="CHEBI:15378"/>
        <dbReference type="ChEBI" id="CHEBI:29969"/>
        <dbReference type="ChEBI" id="CHEBI:64479"/>
        <dbReference type="ChEBI" id="CHEBI:78463"/>
        <dbReference type="ChEBI" id="CHEBI:78809"/>
        <dbReference type="EC" id="2.3.1.181"/>
    </reaction>
</comment>
<dbReference type="CDD" id="cd16444">
    <property type="entry name" value="LipB"/>
    <property type="match status" value="1"/>
</dbReference>
<comment type="similarity">
    <text evidence="5">Belongs to the LipB family.</text>
</comment>
<dbReference type="EC" id="2.3.1.181" evidence="5"/>
<feature type="site" description="Lowers pKa of active site Cys" evidence="5">
    <location>
        <position position="168"/>
    </location>
</feature>
<dbReference type="PANTHER" id="PTHR10993">
    <property type="entry name" value="OCTANOYLTRANSFERASE"/>
    <property type="match status" value="1"/>
</dbReference>
<dbReference type="Proteomes" id="UP001370348">
    <property type="component" value="Chromosome"/>
</dbReference>
<dbReference type="PROSITE" id="PS01313">
    <property type="entry name" value="LIPB"/>
    <property type="match status" value="1"/>
</dbReference>
<dbReference type="Pfam" id="PF21948">
    <property type="entry name" value="LplA-B_cat"/>
    <property type="match status" value="1"/>
</dbReference>
<feature type="domain" description="BPL/LPL catalytic" evidence="6">
    <location>
        <begin position="41"/>
        <end position="241"/>
    </location>
</feature>
<evidence type="ECO:0000256" key="1">
    <source>
        <dbReference type="ARBA" id="ARBA00004821"/>
    </source>
</evidence>
<sequence>MPTPTQDPPRSRTITAHWLGRIPYGEAHALQQELLAARIAGAIGDTLLLLEHPPVITMGRGAKMHNVLVDPAARAQLGIDFHETGRGGDVTFHGPGQLVAYPILDLKPDRCDVRRYVYDLARVMIGLAAEFDLAAGRLDGKYLGVWVDLNRPDVWADDPFARRATIGKIGAIGVRLSRWVTMHGFAFNASTDMRYFGFIVPCAIDEYGATSLAALGKVAPPVEELARRVLPHFGQVFDAAVTLAPREQLYEKLSAFSPPPAHSRTESPASTG</sequence>
<dbReference type="NCBIfam" id="NF010925">
    <property type="entry name" value="PRK14345.1"/>
    <property type="match status" value="1"/>
</dbReference>
<keyword evidence="2 5" id="KW-0808">Transferase</keyword>
<dbReference type="RefSeq" id="WP_394826991.1">
    <property type="nucleotide sequence ID" value="NZ_CP089984.1"/>
</dbReference>
<organism evidence="7 8">
    <name type="scientific">Pendulispora albinea</name>
    <dbReference type="NCBI Taxonomy" id="2741071"/>
    <lineage>
        <taxon>Bacteria</taxon>
        <taxon>Pseudomonadati</taxon>
        <taxon>Myxococcota</taxon>
        <taxon>Myxococcia</taxon>
        <taxon>Myxococcales</taxon>
        <taxon>Sorangiineae</taxon>
        <taxon>Pendulisporaceae</taxon>
        <taxon>Pendulispora</taxon>
    </lineage>
</organism>
<dbReference type="InterPro" id="IPR020605">
    <property type="entry name" value="Octanoyltransferase_CS"/>
</dbReference>
<reference evidence="7 8" key="1">
    <citation type="submission" date="2021-12" db="EMBL/GenBank/DDBJ databases">
        <title>Discovery of the Pendulisporaceae a myxobacterial family with distinct sporulation behavior and unique specialized metabolism.</title>
        <authorList>
            <person name="Garcia R."/>
            <person name="Popoff A."/>
            <person name="Bader C.D."/>
            <person name="Loehr J."/>
            <person name="Walesch S."/>
            <person name="Walt C."/>
            <person name="Boldt J."/>
            <person name="Bunk B."/>
            <person name="Haeckl F.J.F.P.J."/>
            <person name="Gunesch A.P."/>
            <person name="Birkelbach J."/>
            <person name="Nuebel U."/>
            <person name="Pietschmann T."/>
            <person name="Bach T."/>
            <person name="Mueller R."/>
        </authorList>
    </citation>
    <scope>NUCLEOTIDE SEQUENCE [LARGE SCALE GENOMIC DNA]</scope>
    <source>
        <strain evidence="7 8">MSr11954</strain>
    </source>
</reference>
<protein>
    <recommendedName>
        <fullName evidence="5">Octanoyltransferase</fullName>
        <ecNumber evidence="5">2.3.1.181</ecNumber>
    </recommendedName>
    <alternativeName>
        <fullName evidence="5">Lipoate-protein ligase B</fullName>
    </alternativeName>
    <alternativeName>
        <fullName evidence="5">Lipoyl/octanoyl transferase</fullName>
    </alternativeName>
    <alternativeName>
        <fullName evidence="5">Octanoyl-[acyl-carrier-protein]-protein N-octanoyltransferase</fullName>
    </alternativeName>
</protein>
<comment type="pathway">
    <text evidence="1 5">Protein modification; protein lipoylation via endogenous pathway; protein N(6)-(lipoyl)lysine from octanoyl-[acyl-carrier-protein]: step 1/2.</text>
</comment>
<evidence type="ECO:0000259" key="6">
    <source>
        <dbReference type="PROSITE" id="PS51733"/>
    </source>
</evidence>
<feature type="binding site" evidence="5">
    <location>
        <begin position="184"/>
        <end position="186"/>
    </location>
    <ligand>
        <name>substrate</name>
    </ligand>
</feature>
<evidence type="ECO:0000313" key="7">
    <source>
        <dbReference type="EMBL" id="WXB17360.1"/>
    </source>
</evidence>
<feature type="active site" description="Acyl-thioester intermediate" evidence="5">
    <location>
        <position position="202"/>
    </location>
</feature>
<feature type="binding site" evidence="5">
    <location>
        <begin position="171"/>
        <end position="173"/>
    </location>
    <ligand>
        <name>substrate</name>
    </ligand>
</feature>
<dbReference type="InterPro" id="IPR045864">
    <property type="entry name" value="aa-tRNA-synth_II/BPL/LPL"/>
</dbReference>
<comment type="subcellular location">
    <subcellularLocation>
        <location evidence="5">Cytoplasm</location>
    </subcellularLocation>
</comment>
<dbReference type="PROSITE" id="PS51733">
    <property type="entry name" value="BPL_LPL_CATALYTIC"/>
    <property type="match status" value="1"/>
</dbReference>